<gene>
    <name evidence="1" type="ORF">Fadolivirus_1_108</name>
</gene>
<name>A0A7D3QV18_9VIRU</name>
<dbReference type="Proteomes" id="UP001162001">
    <property type="component" value="Segment"/>
</dbReference>
<proteinExistence type="predicted"/>
<dbReference type="EMBL" id="MT418680">
    <property type="protein sequence ID" value="QKF93566.1"/>
    <property type="molecule type" value="Genomic_DNA"/>
</dbReference>
<evidence type="ECO:0000313" key="2">
    <source>
        <dbReference type="Proteomes" id="UP001162001"/>
    </source>
</evidence>
<organism evidence="1 2">
    <name type="scientific">Fadolivirus FV1/VV64</name>
    <dbReference type="NCBI Taxonomy" id="3070911"/>
    <lineage>
        <taxon>Viruses</taxon>
        <taxon>Varidnaviria</taxon>
        <taxon>Bamfordvirae</taxon>
        <taxon>Nucleocytoviricota</taxon>
        <taxon>Megaviricetes</taxon>
        <taxon>Imitervirales</taxon>
        <taxon>Mimiviridae</taxon>
        <taxon>Klosneuvirinae</taxon>
        <taxon>Fadolivirus</taxon>
        <taxon>Fadolivirus algeromassiliense</taxon>
    </lineage>
</organism>
<keyword evidence="2" id="KW-1185">Reference proteome</keyword>
<evidence type="ECO:0000313" key="1">
    <source>
        <dbReference type="EMBL" id="QKF93566.1"/>
    </source>
</evidence>
<protein>
    <submittedName>
        <fullName evidence="1">Uncharacterized protein</fullName>
    </submittedName>
</protein>
<reference evidence="1 2" key="1">
    <citation type="submission" date="2020-04" db="EMBL/GenBank/DDBJ databases">
        <title>Advantages and limits of metagenomic assembly and binning of a giant virus.</title>
        <authorList>
            <person name="Schulz F."/>
            <person name="Andreani J."/>
            <person name="Francis R."/>
            <person name="Boudjemaa H."/>
            <person name="Bou Khalil J.Y."/>
            <person name="Lee J."/>
            <person name="La Scola B."/>
            <person name="Woyke T."/>
        </authorList>
    </citation>
    <scope>NUCLEOTIDE SEQUENCE [LARGE SCALE GENOMIC DNA]</scope>
    <source>
        <strain evidence="1 2">FV1/VV64</strain>
    </source>
</reference>
<sequence>MNDFDWIVYRELNKDLIHAGLNTEKCIIDHWIRHGQYEKRPTKVTDIAPDFNWQLYKLCNPDLEVAGIKNKSDYEVHWIRHGQYEKRPTKVTDITPDFNWQNYKLCNPDLEVAGIKNKLDYEIHWIKHGQYEKRKYNSKKKILFICKIDYSNFVSNITACLNQYSNNYNILVVCQSKHPFDYKIQHMINYDNSEYMGTQINKATLNKIIKTFLIECNLIILSDSLLKSGTLSLNSTSNDTILNEYFPLAKLLGINDHIIQNKTILCNYIVGIHIPDLYNTYNNILNKTVDGIIVVNTYTNMLSTHKSKYIMPYPSTFYNDRFAQIDELINNKFIDNKIRIGCFQTNRQLKGFEYIDKAIDLLKQKYNIEFHSNNLNNSEIVNMRDKMVIIIDTYNISYHGFGMTLYESLGSGCIVISTALGFDKSYLYKNDIENIPFVEIMTDTDDHVKNIYVALETVLKKNIDELIKMCKASYLWYHKYMHPKFYCQLYEKCILNKILK</sequence>
<dbReference type="SUPFAM" id="SSF53756">
    <property type="entry name" value="UDP-Glycosyltransferase/glycogen phosphorylase"/>
    <property type="match status" value="1"/>
</dbReference>
<accession>A0A7D3QV18</accession>